<keyword evidence="2" id="KW-1185">Reference proteome</keyword>
<dbReference type="RefSeq" id="WP_378172878.1">
    <property type="nucleotide sequence ID" value="NZ_JBHTCR010000001.1"/>
</dbReference>
<reference evidence="2" key="1">
    <citation type="journal article" date="2019" name="Int. J. Syst. Evol. Microbiol.">
        <title>The Global Catalogue of Microorganisms (GCM) 10K type strain sequencing project: providing services to taxonomists for standard genome sequencing and annotation.</title>
        <authorList>
            <consortium name="The Broad Institute Genomics Platform"/>
            <consortium name="The Broad Institute Genome Sequencing Center for Infectious Disease"/>
            <person name="Wu L."/>
            <person name="Ma J."/>
        </authorList>
    </citation>
    <scope>NUCLEOTIDE SEQUENCE [LARGE SCALE GENOMIC DNA]</scope>
    <source>
        <strain evidence="2">CCUG 54781</strain>
    </source>
</reference>
<name>A0ABW2LVF4_9FLAO</name>
<accession>A0ABW2LVF4</accession>
<comment type="caution">
    <text evidence="1">The sequence shown here is derived from an EMBL/GenBank/DDBJ whole genome shotgun (WGS) entry which is preliminary data.</text>
</comment>
<protein>
    <submittedName>
        <fullName evidence="1">Uncharacterized protein</fullName>
    </submittedName>
</protein>
<dbReference type="Proteomes" id="UP001596550">
    <property type="component" value="Unassembled WGS sequence"/>
</dbReference>
<dbReference type="EMBL" id="JBHTCR010000001">
    <property type="protein sequence ID" value="MFC7345551.1"/>
    <property type="molecule type" value="Genomic_DNA"/>
</dbReference>
<sequence length="71" mass="8245">MAIIFLNHSECTICNQTLNKGEDIVSFPPMLKDNKFYIFNDSGFHHACLEKFSLGREALKYLKELYLSKNN</sequence>
<organism evidence="1 2">
    <name type="scientific">Chryseobacterium zhengzhouense</name>
    <dbReference type="NCBI Taxonomy" id="1636086"/>
    <lineage>
        <taxon>Bacteria</taxon>
        <taxon>Pseudomonadati</taxon>
        <taxon>Bacteroidota</taxon>
        <taxon>Flavobacteriia</taxon>
        <taxon>Flavobacteriales</taxon>
        <taxon>Weeksellaceae</taxon>
        <taxon>Chryseobacterium group</taxon>
        <taxon>Chryseobacterium</taxon>
    </lineage>
</organism>
<gene>
    <name evidence="1" type="ORF">ACFQO9_02325</name>
</gene>
<evidence type="ECO:0000313" key="2">
    <source>
        <dbReference type="Proteomes" id="UP001596550"/>
    </source>
</evidence>
<evidence type="ECO:0000313" key="1">
    <source>
        <dbReference type="EMBL" id="MFC7345551.1"/>
    </source>
</evidence>
<proteinExistence type="predicted"/>